<evidence type="ECO:0000256" key="6">
    <source>
        <dbReference type="ARBA" id="ARBA00022679"/>
    </source>
</evidence>
<dbReference type="AlphaFoldDB" id="A0A9X1ZHV2"/>
<dbReference type="SUPFAM" id="SSF51445">
    <property type="entry name" value="(Trans)glycosidases"/>
    <property type="match status" value="1"/>
</dbReference>
<keyword evidence="12" id="KW-1185">Reference proteome</keyword>
<protein>
    <recommendedName>
        <fullName evidence="4 10">4-alpha-glucanotransferase</fullName>
        <ecNumber evidence="3 10">2.4.1.25</ecNumber>
    </recommendedName>
    <alternativeName>
        <fullName evidence="8 10">Amylomaltase</fullName>
    </alternativeName>
    <alternativeName>
        <fullName evidence="9 10">Disproportionating enzyme</fullName>
    </alternativeName>
</protein>
<evidence type="ECO:0000256" key="7">
    <source>
        <dbReference type="ARBA" id="ARBA00023277"/>
    </source>
</evidence>
<evidence type="ECO:0000256" key="5">
    <source>
        <dbReference type="ARBA" id="ARBA00022676"/>
    </source>
</evidence>
<comment type="caution">
    <text evidence="11">The sequence shown here is derived from an EMBL/GenBank/DDBJ whole genome shotgun (WGS) entry which is preliminary data.</text>
</comment>
<dbReference type="PANTHER" id="PTHR32438">
    <property type="entry name" value="4-ALPHA-GLUCANOTRANSFERASE DPE1, CHLOROPLASTIC/AMYLOPLASTIC"/>
    <property type="match status" value="1"/>
</dbReference>
<name>A0A9X1ZHV2_9GAMM</name>
<reference evidence="11" key="1">
    <citation type="submission" date="2022-01" db="EMBL/GenBank/DDBJ databases">
        <title>Whole genome-based taxonomy of the Shewanellaceae.</title>
        <authorList>
            <person name="Martin-Rodriguez A.J."/>
        </authorList>
    </citation>
    <scope>NUCLEOTIDE SEQUENCE</scope>
    <source>
        <strain evidence="11">KCTC 23973</strain>
    </source>
</reference>
<dbReference type="Proteomes" id="UP001139293">
    <property type="component" value="Unassembled WGS sequence"/>
</dbReference>
<evidence type="ECO:0000256" key="9">
    <source>
        <dbReference type="ARBA" id="ARBA00031501"/>
    </source>
</evidence>
<comment type="catalytic activity">
    <reaction evidence="1 10">
        <text>Transfers a segment of a (1-&gt;4)-alpha-D-glucan to a new position in an acceptor, which may be glucose or a (1-&gt;4)-alpha-D-glucan.</text>
        <dbReference type="EC" id="2.4.1.25"/>
    </reaction>
</comment>
<dbReference type="Pfam" id="PF02446">
    <property type="entry name" value="Glyco_hydro_77"/>
    <property type="match status" value="2"/>
</dbReference>
<sequence>MGLDKLLYLQGVAIEFNDCNGEYVRISDADRLGVLTCMLTKVDASQSDCLSTATELLLSEESIAKRNFQLDAKPWTQALPPFQHCDIEQLTLSFYLPDNFQQQVEIKLQLESGECYQFAINASHHFQCRVVGDYRIDAQVYLHYQLQISTDVCGSELPHIGFGYHQVSISGYSKEDADKQISATWLVAPTKTYQRGLTTQQATKEWGISVQLYSLRSENQWGIGDFGDLLQLIDLAASQKAAFILLNPLHALNISTPEEASPYSPDDRRRLNPLYINIEQVAEFNDIDQPKLLSRLSQFDGILSQLENSDLETIDSLSALKHLLNQSDWLNYTEVSFCKYHVLQLLYEQFCLKQLNCNSQRAQQFKDFVAEQGQPLTQFCLQQVKASANLDGFDNPAAEFFAYLQFVAEQQLAKCQLHAKQQQMSIGLVRDLAVGVSASGSEVTSHPELFCTHASIGAPPDRFAPQGQNWGLVPLDPIALKQNSYQFFINLLRRNMQSCGALRIDHVMSLLRLWWWPNNSELGGGAYVYYPLDSLMAILCIESQRARCRVIGEDLGIIPTEIITCLESAGVLSNQLFYFNKQQQQFTAPKQYKQHSLMMLANHDVPTLAAWWTGADLTLRRSLDLIADEQALSQLQAERADDKQQLLDLVIAHNQLDATSTLDNVDYQALLSAWIQVCATGKAELFSVQLCDLIQERLSVNVPGTWHEYPNWQRRLPKTLTQIINDDEVKLLMQQLAASRAEVTN</sequence>
<keyword evidence="7 10" id="KW-0119">Carbohydrate metabolism</keyword>
<evidence type="ECO:0000313" key="12">
    <source>
        <dbReference type="Proteomes" id="UP001139293"/>
    </source>
</evidence>
<dbReference type="GO" id="GO:0005975">
    <property type="term" value="P:carbohydrate metabolic process"/>
    <property type="evidence" value="ECO:0007669"/>
    <property type="project" value="InterPro"/>
</dbReference>
<organism evidence="11 12">
    <name type="scientific">Shewanella pneumatophori</name>
    <dbReference type="NCBI Taxonomy" id="314092"/>
    <lineage>
        <taxon>Bacteria</taxon>
        <taxon>Pseudomonadati</taxon>
        <taxon>Pseudomonadota</taxon>
        <taxon>Gammaproteobacteria</taxon>
        <taxon>Alteromonadales</taxon>
        <taxon>Shewanellaceae</taxon>
        <taxon>Shewanella</taxon>
    </lineage>
</organism>
<evidence type="ECO:0000256" key="4">
    <source>
        <dbReference type="ARBA" id="ARBA00020295"/>
    </source>
</evidence>
<dbReference type="EMBL" id="JAKILB010000012">
    <property type="protein sequence ID" value="MCL1140137.1"/>
    <property type="molecule type" value="Genomic_DNA"/>
</dbReference>
<dbReference type="InterPro" id="IPR017853">
    <property type="entry name" value="GH"/>
</dbReference>
<accession>A0A9X1ZHV2</accession>
<evidence type="ECO:0000256" key="2">
    <source>
        <dbReference type="ARBA" id="ARBA00005684"/>
    </source>
</evidence>
<proteinExistence type="inferred from homology"/>
<dbReference type="RefSeq" id="WP_248951193.1">
    <property type="nucleotide sequence ID" value="NZ_JAKILB010000012.1"/>
</dbReference>
<evidence type="ECO:0000313" key="11">
    <source>
        <dbReference type="EMBL" id="MCL1140137.1"/>
    </source>
</evidence>
<dbReference type="NCBIfam" id="TIGR00217">
    <property type="entry name" value="malQ"/>
    <property type="match status" value="1"/>
</dbReference>
<gene>
    <name evidence="11" type="primary">malQ</name>
    <name evidence="11" type="ORF">L2740_16440</name>
</gene>
<evidence type="ECO:0000256" key="3">
    <source>
        <dbReference type="ARBA" id="ARBA00012560"/>
    </source>
</evidence>
<keyword evidence="6 10" id="KW-0808">Transferase</keyword>
<dbReference type="InterPro" id="IPR003385">
    <property type="entry name" value="Glyco_hydro_77"/>
</dbReference>
<evidence type="ECO:0000256" key="8">
    <source>
        <dbReference type="ARBA" id="ARBA00031423"/>
    </source>
</evidence>
<keyword evidence="5 10" id="KW-0328">Glycosyltransferase</keyword>
<evidence type="ECO:0000256" key="1">
    <source>
        <dbReference type="ARBA" id="ARBA00000439"/>
    </source>
</evidence>
<dbReference type="PANTHER" id="PTHR32438:SF5">
    <property type="entry name" value="4-ALPHA-GLUCANOTRANSFERASE DPE1, CHLOROPLASTIC_AMYLOPLASTIC"/>
    <property type="match status" value="1"/>
</dbReference>
<dbReference type="GO" id="GO:0004134">
    <property type="term" value="F:4-alpha-glucanotransferase activity"/>
    <property type="evidence" value="ECO:0007669"/>
    <property type="project" value="UniProtKB-EC"/>
</dbReference>
<evidence type="ECO:0000256" key="10">
    <source>
        <dbReference type="RuleBase" id="RU361207"/>
    </source>
</evidence>
<dbReference type="EC" id="2.4.1.25" evidence="3 10"/>
<comment type="similarity">
    <text evidence="2 10">Belongs to the disproportionating enzyme family.</text>
</comment>
<dbReference type="Gene3D" id="3.20.20.80">
    <property type="entry name" value="Glycosidases"/>
    <property type="match status" value="1"/>
</dbReference>